<dbReference type="Pfam" id="PF12796">
    <property type="entry name" value="Ank_2"/>
    <property type="match status" value="2"/>
</dbReference>
<dbReference type="SMR" id="A2EAI8"/>
<reference evidence="3" key="1">
    <citation type="submission" date="2006-10" db="EMBL/GenBank/DDBJ databases">
        <authorList>
            <person name="Amadeo P."/>
            <person name="Zhao Q."/>
            <person name="Wortman J."/>
            <person name="Fraser-Liggett C."/>
            <person name="Carlton J."/>
        </authorList>
    </citation>
    <scope>NUCLEOTIDE SEQUENCE</scope>
    <source>
        <strain evidence="3">G3</strain>
    </source>
</reference>
<dbReference type="InterPro" id="IPR002110">
    <property type="entry name" value="Ankyrin_rpt"/>
</dbReference>
<dbReference type="InParanoid" id="A2EAI8"/>
<dbReference type="SMART" id="SM00248">
    <property type="entry name" value="ANK"/>
    <property type="match status" value="7"/>
</dbReference>
<dbReference type="KEGG" id="tva:4768226"/>
<dbReference type="eggNOG" id="KOG4177">
    <property type="taxonomic scope" value="Eukaryota"/>
</dbReference>
<dbReference type="PRINTS" id="PR01415">
    <property type="entry name" value="ANKYRIN"/>
</dbReference>
<feature type="domain" description="DUF3447" evidence="2">
    <location>
        <begin position="34"/>
        <end position="115"/>
    </location>
</feature>
<dbReference type="Proteomes" id="UP000001542">
    <property type="component" value="Unassembled WGS sequence"/>
</dbReference>
<dbReference type="AlphaFoldDB" id="A2EAI8"/>
<organism evidence="3 4">
    <name type="scientific">Trichomonas vaginalis (strain ATCC PRA-98 / G3)</name>
    <dbReference type="NCBI Taxonomy" id="412133"/>
    <lineage>
        <taxon>Eukaryota</taxon>
        <taxon>Metamonada</taxon>
        <taxon>Parabasalia</taxon>
        <taxon>Trichomonadida</taxon>
        <taxon>Trichomonadidae</taxon>
        <taxon>Trichomonas</taxon>
    </lineage>
</organism>
<dbReference type="InterPro" id="IPR020683">
    <property type="entry name" value="DUF3447"/>
</dbReference>
<dbReference type="RefSeq" id="XP_001322522.1">
    <property type="nucleotide sequence ID" value="XM_001322487.1"/>
</dbReference>
<keyword evidence="1" id="KW-0040">ANK repeat</keyword>
<dbReference type="Pfam" id="PF11929">
    <property type="entry name" value="DUF3447"/>
    <property type="match status" value="1"/>
</dbReference>
<dbReference type="PANTHER" id="PTHR24182">
    <property type="entry name" value="ANKYRIN REPEAT AND SOCS BOX CONTAINING 4"/>
    <property type="match status" value="1"/>
</dbReference>
<dbReference type="PANTHER" id="PTHR24182:SF13">
    <property type="entry name" value="LD18443P"/>
    <property type="match status" value="1"/>
</dbReference>
<dbReference type="VEuPathDB" id="TrichDB:TVAG_491560"/>
<evidence type="ECO:0000313" key="4">
    <source>
        <dbReference type="Proteomes" id="UP000001542"/>
    </source>
</evidence>
<dbReference type="STRING" id="5722.A2EAI8"/>
<feature type="repeat" description="ANK" evidence="1">
    <location>
        <begin position="349"/>
        <end position="381"/>
    </location>
</feature>
<dbReference type="PROSITE" id="PS50088">
    <property type="entry name" value="ANK_REPEAT"/>
    <property type="match status" value="4"/>
</dbReference>
<gene>
    <name evidence="3" type="ORF">TVAG_491560</name>
</gene>
<evidence type="ECO:0000256" key="1">
    <source>
        <dbReference type="PROSITE-ProRule" id="PRU00023"/>
    </source>
</evidence>
<feature type="repeat" description="ANK" evidence="1">
    <location>
        <begin position="187"/>
        <end position="219"/>
    </location>
</feature>
<proteinExistence type="predicted"/>
<dbReference type="PROSITE" id="PS50297">
    <property type="entry name" value="ANK_REP_REGION"/>
    <property type="match status" value="4"/>
</dbReference>
<dbReference type="InterPro" id="IPR036770">
    <property type="entry name" value="Ankyrin_rpt-contain_sf"/>
</dbReference>
<name>A2EAI8_TRIV3</name>
<dbReference type="Gene3D" id="1.25.40.20">
    <property type="entry name" value="Ankyrin repeat-containing domain"/>
    <property type="match status" value="2"/>
</dbReference>
<protein>
    <recommendedName>
        <fullName evidence="2">DUF3447 domain-containing protein</fullName>
    </recommendedName>
</protein>
<feature type="repeat" description="ANK" evidence="1">
    <location>
        <begin position="154"/>
        <end position="186"/>
    </location>
</feature>
<dbReference type="EMBL" id="DS113340">
    <property type="protein sequence ID" value="EAY10299.1"/>
    <property type="molecule type" value="Genomic_DNA"/>
</dbReference>
<evidence type="ECO:0000313" key="3">
    <source>
        <dbReference type="EMBL" id="EAY10299.1"/>
    </source>
</evidence>
<dbReference type="SUPFAM" id="SSF48403">
    <property type="entry name" value="Ankyrin repeat"/>
    <property type="match status" value="2"/>
</dbReference>
<dbReference type="VEuPathDB" id="TrichDB:TVAGG3_1006020"/>
<feature type="repeat" description="ANK" evidence="1">
    <location>
        <begin position="255"/>
        <end position="287"/>
    </location>
</feature>
<accession>A2EAI8</accession>
<evidence type="ECO:0000259" key="2">
    <source>
        <dbReference type="Pfam" id="PF11929"/>
    </source>
</evidence>
<reference evidence="3" key="2">
    <citation type="journal article" date="2007" name="Science">
        <title>Draft genome sequence of the sexually transmitted pathogen Trichomonas vaginalis.</title>
        <authorList>
            <person name="Carlton J.M."/>
            <person name="Hirt R.P."/>
            <person name="Silva J.C."/>
            <person name="Delcher A.L."/>
            <person name="Schatz M."/>
            <person name="Zhao Q."/>
            <person name="Wortman J.R."/>
            <person name="Bidwell S.L."/>
            <person name="Alsmark U.C.M."/>
            <person name="Besteiro S."/>
            <person name="Sicheritz-Ponten T."/>
            <person name="Noel C.J."/>
            <person name="Dacks J.B."/>
            <person name="Foster P.G."/>
            <person name="Simillion C."/>
            <person name="Van de Peer Y."/>
            <person name="Miranda-Saavedra D."/>
            <person name="Barton G.J."/>
            <person name="Westrop G.D."/>
            <person name="Mueller S."/>
            <person name="Dessi D."/>
            <person name="Fiori P.L."/>
            <person name="Ren Q."/>
            <person name="Paulsen I."/>
            <person name="Zhang H."/>
            <person name="Bastida-Corcuera F.D."/>
            <person name="Simoes-Barbosa A."/>
            <person name="Brown M.T."/>
            <person name="Hayes R.D."/>
            <person name="Mukherjee M."/>
            <person name="Okumura C.Y."/>
            <person name="Schneider R."/>
            <person name="Smith A.J."/>
            <person name="Vanacova S."/>
            <person name="Villalvazo M."/>
            <person name="Haas B.J."/>
            <person name="Pertea M."/>
            <person name="Feldblyum T.V."/>
            <person name="Utterback T.R."/>
            <person name="Shu C.L."/>
            <person name="Osoegawa K."/>
            <person name="de Jong P.J."/>
            <person name="Hrdy I."/>
            <person name="Horvathova L."/>
            <person name="Zubacova Z."/>
            <person name="Dolezal P."/>
            <person name="Malik S.B."/>
            <person name="Logsdon J.M. Jr."/>
            <person name="Henze K."/>
            <person name="Gupta A."/>
            <person name="Wang C.C."/>
            <person name="Dunne R.L."/>
            <person name="Upcroft J.A."/>
            <person name="Upcroft P."/>
            <person name="White O."/>
            <person name="Salzberg S.L."/>
            <person name="Tang P."/>
            <person name="Chiu C.-H."/>
            <person name="Lee Y.-S."/>
            <person name="Embley T.M."/>
            <person name="Coombs G.H."/>
            <person name="Mottram J.C."/>
            <person name="Tachezy J."/>
            <person name="Fraser-Liggett C.M."/>
            <person name="Johnson P.J."/>
        </authorList>
    </citation>
    <scope>NUCLEOTIDE SEQUENCE [LARGE SCALE GENOMIC DNA]</scope>
    <source>
        <strain evidence="3">G3</strain>
    </source>
</reference>
<sequence>MQFLKSESFDLNELLANCCLNRAVNCFELLRTEFNVEITKKCLDNAVKGNNQYIIQECLNEQNPDTSTIEAAIASHDIDTFMSLIDDYNIQFSEFHMPILPLCYDYLNLHVFLVYLLHYNDLDGCLRFSPVFHIRDLCRYLYNNGGNVLTADPHGATALHTSIFENQIDIAKDFISYGSDIEAKVSLAGRPLNFAVSNNNTAMVELLVSHGANVNINDPKNDFSLLHIATILKNKNIIEILIKNSVQVNGDQNKYNLTPIFLASLLNYKEIVQLLISHGARISKTDKFGNNAVAYALLYNNNEFMKRTLNQFHSVTKLINYKTFDLESNNTDLIDLLSYSANVNGQNTHKNSPLHIAALMSNKENAEKLISHGADINSLNKNGQTPLDIAIMRCQKDYGQDFLDFEEENNQNSLDFCQKKSEMVALLTLHHGYSNSIMEFKSNNIVEIMFDYFWERREIRKPSVTLILVEIEQ</sequence>
<keyword evidence="4" id="KW-1185">Reference proteome</keyword>